<reference evidence="3" key="1">
    <citation type="submission" date="2018-06" db="EMBL/GenBank/DDBJ databases">
        <authorList>
            <person name="Zhirakovskaya E."/>
        </authorList>
    </citation>
    <scope>NUCLEOTIDE SEQUENCE</scope>
</reference>
<dbReference type="AlphaFoldDB" id="A0A3B1C760"/>
<sequence>MTGDPLGVVFMGTPDFAIPTLKMLIDNDRFNVRAVVTQPDRPKGRGKKLAMSPVKKLALDNEITVFQPEKVREHKAVDTIKSLEPDYLVVVAYGQILPPSLLAIPRLAPVNLHASLLPKYRGAAPIHRAFVDGET</sequence>
<name>A0A3B1C760_9ZZZZ</name>
<accession>A0A3B1C760</accession>
<dbReference type="GO" id="GO:0004479">
    <property type="term" value="F:methionyl-tRNA formyltransferase activity"/>
    <property type="evidence" value="ECO:0007669"/>
    <property type="project" value="UniProtKB-EC"/>
</dbReference>
<dbReference type="InterPro" id="IPR002376">
    <property type="entry name" value="Formyl_transf_N"/>
</dbReference>
<dbReference type="CDD" id="cd08646">
    <property type="entry name" value="FMT_core_Met-tRNA-FMT_N"/>
    <property type="match status" value="1"/>
</dbReference>
<feature type="domain" description="Formyl transferase N-terminal" evidence="2">
    <location>
        <begin position="9"/>
        <end position="134"/>
    </location>
</feature>
<dbReference type="EMBL" id="UOGB01000182">
    <property type="protein sequence ID" value="VAX20493.1"/>
    <property type="molecule type" value="Genomic_DNA"/>
</dbReference>
<evidence type="ECO:0000259" key="2">
    <source>
        <dbReference type="Pfam" id="PF00551"/>
    </source>
</evidence>
<dbReference type="InterPro" id="IPR036477">
    <property type="entry name" value="Formyl_transf_N_sf"/>
</dbReference>
<dbReference type="Gene3D" id="3.40.50.170">
    <property type="entry name" value="Formyl transferase, N-terminal domain"/>
    <property type="match status" value="1"/>
</dbReference>
<protein>
    <recommendedName>
        <fullName evidence="1">methionyl-tRNA formyltransferase</fullName>
        <ecNumber evidence="1">2.1.2.9</ecNumber>
    </recommendedName>
</protein>
<gene>
    <name evidence="3" type="ORF">MNBD_NITROSPINAE03-1936</name>
</gene>
<dbReference type="PANTHER" id="PTHR11138">
    <property type="entry name" value="METHIONYL-TRNA FORMYLTRANSFERASE"/>
    <property type="match status" value="1"/>
</dbReference>
<dbReference type="Pfam" id="PF00551">
    <property type="entry name" value="Formyl_trans_N"/>
    <property type="match status" value="1"/>
</dbReference>
<dbReference type="GO" id="GO:0005829">
    <property type="term" value="C:cytosol"/>
    <property type="evidence" value="ECO:0007669"/>
    <property type="project" value="TreeGrafter"/>
</dbReference>
<feature type="non-terminal residue" evidence="3">
    <location>
        <position position="135"/>
    </location>
</feature>
<organism evidence="3">
    <name type="scientific">hydrothermal vent metagenome</name>
    <dbReference type="NCBI Taxonomy" id="652676"/>
    <lineage>
        <taxon>unclassified sequences</taxon>
        <taxon>metagenomes</taxon>
        <taxon>ecological metagenomes</taxon>
    </lineage>
</organism>
<proteinExistence type="predicted"/>
<dbReference type="PANTHER" id="PTHR11138:SF5">
    <property type="entry name" value="METHIONYL-TRNA FORMYLTRANSFERASE, MITOCHONDRIAL"/>
    <property type="match status" value="1"/>
</dbReference>
<dbReference type="EC" id="2.1.2.9" evidence="1"/>
<keyword evidence="3" id="KW-0808">Transferase</keyword>
<dbReference type="InterPro" id="IPR041711">
    <property type="entry name" value="Met-tRNA-FMT_N"/>
</dbReference>
<evidence type="ECO:0000256" key="1">
    <source>
        <dbReference type="ARBA" id="ARBA00012261"/>
    </source>
</evidence>
<dbReference type="SUPFAM" id="SSF53328">
    <property type="entry name" value="Formyltransferase"/>
    <property type="match status" value="1"/>
</dbReference>
<evidence type="ECO:0000313" key="3">
    <source>
        <dbReference type="EMBL" id="VAX20493.1"/>
    </source>
</evidence>